<dbReference type="AlphaFoldDB" id="A0AA42IZT6"/>
<accession>A0AA42IZT6</accession>
<keyword evidence="2" id="KW-1185">Reference proteome</keyword>
<protein>
    <submittedName>
        <fullName evidence="1">Uncharacterized protein</fullName>
    </submittedName>
</protein>
<sequence length="525" mass="60643">MDKNQKSIFAAISYSYISMIEDYLNVLKNPCASTFEYFDQDVAGILKEMGTLFLTLPNLLNGESEFKETYATNLVNYRIALEEKYRSLNAYKRELMHLTSLYNLKSSITESTYEDYHLTEDDAKDMNFGLLAKDCSTFVFAEKTSKKRQERAASLLPYVPMRMTKESFLAYVEKSLAKVNIEDSVESAEFLTSVLRQLFDGRLYTNYGESFQDIYHGLEDLAAINDAEEFFEEADLTNETIDFALDLIQNLYHMICTFSTLLIFDELTFETLTDLHVSFYDLFCTIQNILNESEDKDIFLESLPERVSTLKEEIYPNYKKACETRNPGPIFTLILTYNSMSVSHVFGFDASKHRPYSEAVLTIFSDFISDLRNRLSSMEPVPRKLRMQYFMSVVPFIMNEETFYKYIMQGFQNVSDPKRNLFTMMYLSNVLEESGYFQALPGGNDEGYVPYDSEYDYHDDSPLYGTEEHSHDHECCGGHGHHDHDHECCGGHGHHDHDHECCGGHGHHNHDHECCGGHHHPEDNK</sequence>
<proteinExistence type="predicted"/>
<organism evidence="1 2">
    <name type="scientific">Holtiella tumoricola</name>
    <dbReference type="NCBI Taxonomy" id="3018743"/>
    <lineage>
        <taxon>Bacteria</taxon>
        <taxon>Bacillati</taxon>
        <taxon>Bacillota</taxon>
        <taxon>Clostridia</taxon>
        <taxon>Lachnospirales</taxon>
        <taxon>Cellulosilyticaceae</taxon>
        <taxon>Holtiella</taxon>
    </lineage>
</organism>
<dbReference type="EMBL" id="JAQIFT010000016">
    <property type="protein sequence ID" value="MDA3730654.1"/>
    <property type="molecule type" value="Genomic_DNA"/>
</dbReference>
<gene>
    <name evidence="1" type="ORF">PBV87_03965</name>
</gene>
<name>A0AA42IZT6_9FIRM</name>
<evidence type="ECO:0000313" key="2">
    <source>
        <dbReference type="Proteomes" id="UP001169242"/>
    </source>
</evidence>
<reference evidence="1" key="1">
    <citation type="journal article" date="2023" name="Int. J. Syst. Evol. Microbiol.">
        <title>&lt;i&gt;Holtiella tumoricola&lt;/i&gt; gen. nov. sp. nov., isolated from a human clinical sample.</title>
        <authorList>
            <person name="Allen-Vercoe E."/>
            <person name="Daigneault M.C."/>
            <person name="Vancuren S.J."/>
            <person name="Cochrane K."/>
            <person name="O'Neal L.L."/>
            <person name="Sankaranarayanan K."/>
            <person name="Lawson P.A."/>
        </authorList>
    </citation>
    <scope>NUCLEOTIDE SEQUENCE</scope>
    <source>
        <strain evidence="1">CC70A</strain>
    </source>
</reference>
<dbReference type="Proteomes" id="UP001169242">
    <property type="component" value="Unassembled WGS sequence"/>
</dbReference>
<comment type="caution">
    <text evidence="1">The sequence shown here is derived from an EMBL/GenBank/DDBJ whole genome shotgun (WGS) entry which is preliminary data.</text>
</comment>
<evidence type="ECO:0000313" key="1">
    <source>
        <dbReference type="EMBL" id="MDA3730654.1"/>
    </source>
</evidence>
<dbReference type="RefSeq" id="WP_271011221.1">
    <property type="nucleotide sequence ID" value="NZ_JAQIFT010000016.1"/>
</dbReference>